<dbReference type="GO" id="GO:0015344">
    <property type="term" value="F:siderophore uptake transmembrane transporter activity"/>
    <property type="evidence" value="ECO:0007669"/>
    <property type="project" value="TreeGrafter"/>
</dbReference>
<keyword evidence="6" id="KW-0732">Signal</keyword>
<evidence type="ECO:0000256" key="7">
    <source>
        <dbReference type="ARBA" id="ARBA00023077"/>
    </source>
</evidence>
<accession>A0A1H0PSC9</accession>
<keyword evidence="7 12" id="KW-0798">TonB box</keyword>
<dbReference type="InterPro" id="IPR037066">
    <property type="entry name" value="Plug_dom_sf"/>
</dbReference>
<evidence type="ECO:0000256" key="6">
    <source>
        <dbReference type="ARBA" id="ARBA00022729"/>
    </source>
</evidence>
<dbReference type="InterPro" id="IPR012910">
    <property type="entry name" value="Plug_dom"/>
</dbReference>
<evidence type="ECO:0000256" key="9">
    <source>
        <dbReference type="ARBA" id="ARBA00023170"/>
    </source>
</evidence>
<keyword evidence="3 11" id="KW-0813">Transport</keyword>
<comment type="similarity">
    <text evidence="2">Belongs to the TonB-dependent receptor family. Hemoglobin/haptoglobin binding protein subfamily.</text>
</comment>
<comment type="subcellular location">
    <subcellularLocation>
        <location evidence="1 11">Cell outer membrane</location>
        <topology evidence="1 11">Multi-pass membrane protein</topology>
    </subcellularLocation>
</comment>
<dbReference type="PANTHER" id="PTHR30069">
    <property type="entry name" value="TONB-DEPENDENT OUTER MEMBRANE RECEPTOR"/>
    <property type="match status" value="1"/>
</dbReference>
<evidence type="ECO:0000256" key="3">
    <source>
        <dbReference type="ARBA" id="ARBA00022448"/>
    </source>
</evidence>
<dbReference type="Gene3D" id="2.40.170.20">
    <property type="entry name" value="TonB-dependent receptor, beta-barrel domain"/>
    <property type="match status" value="1"/>
</dbReference>
<dbReference type="RefSeq" id="WP_084314540.1">
    <property type="nucleotide sequence ID" value="NZ_FNIJ01000021.1"/>
</dbReference>
<evidence type="ECO:0000259" key="13">
    <source>
        <dbReference type="Pfam" id="PF00593"/>
    </source>
</evidence>
<evidence type="ECO:0000256" key="11">
    <source>
        <dbReference type="PROSITE-ProRule" id="PRU01360"/>
    </source>
</evidence>
<keyword evidence="16" id="KW-1185">Reference proteome</keyword>
<dbReference type="PANTHER" id="PTHR30069:SF29">
    <property type="entry name" value="HEMOGLOBIN AND HEMOGLOBIN-HAPTOGLOBIN-BINDING PROTEIN 1-RELATED"/>
    <property type="match status" value="1"/>
</dbReference>
<dbReference type="Pfam" id="PF00593">
    <property type="entry name" value="TonB_dep_Rec_b-barrel"/>
    <property type="match status" value="1"/>
</dbReference>
<reference evidence="16" key="1">
    <citation type="submission" date="2016-10" db="EMBL/GenBank/DDBJ databases">
        <authorList>
            <person name="Varghese N."/>
            <person name="Submissions S."/>
        </authorList>
    </citation>
    <scope>NUCLEOTIDE SEQUENCE [LARGE SCALE GENOMIC DNA]</scope>
    <source>
        <strain evidence="16">JCM 21621</strain>
    </source>
</reference>
<dbReference type="Pfam" id="PF07715">
    <property type="entry name" value="Plug"/>
    <property type="match status" value="1"/>
</dbReference>
<dbReference type="Proteomes" id="UP000242957">
    <property type="component" value="Unassembled WGS sequence"/>
</dbReference>
<keyword evidence="4 11" id="KW-1134">Transmembrane beta strand</keyword>
<evidence type="ECO:0000256" key="1">
    <source>
        <dbReference type="ARBA" id="ARBA00004571"/>
    </source>
</evidence>
<organism evidence="15 16">
    <name type="scientific">Pseudomonas jinjuensis</name>
    <dbReference type="NCBI Taxonomy" id="198616"/>
    <lineage>
        <taxon>Bacteria</taxon>
        <taxon>Pseudomonadati</taxon>
        <taxon>Pseudomonadota</taxon>
        <taxon>Gammaproteobacteria</taxon>
        <taxon>Pseudomonadales</taxon>
        <taxon>Pseudomonadaceae</taxon>
        <taxon>Pseudomonas</taxon>
    </lineage>
</organism>
<dbReference type="Gene3D" id="2.170.130.10">
    <property type="entry name" value="TonB-dependent receptor, plug domain"/>
    <property type="match status" value="1"/>
</dbReference>
<dbReference type="InterPro" id="IPR039426">
    <property type="entry name" value="TonB-dep_rcpt-like"/>
</dbReference>
<dbReference type="CDD" id="cd01347">
    <property type="entry name" value="ligand_gated_channel"/>
    <property type="match status" value="1"/>
</dbReference>
<dbReference type="EMBL" id="FNIJ01000021">
    <property type="protein sequence ID" value="SDP07710.1"/>
    <property type="molecule type" value="Genomic_DNA"/>
</dbReference>
<keyword evidence="5 11" id="KW-0812">Transmembrane</keyword>
<evidence type="ECO:0000313" key="16">
    <source>
        <dbReference type="Proteomes" id="UP000242957"/>
    </source>
</evidence>
<keyword evidence="8 11" id="KW-0472">Membrane</keyword>
<sequence>MQYPGPLSPAGFRLSRVVRRAWLGGTVASMAVFPLPEALAADSVFELGSVVVRGERARTTSEEVIGEEAMRAFNRDTVSSAVNTLPGVNLSHNSRNEDIVYVRGFDARQVPLFLDGIPQYVPYDGYVDFARFTTFDLAEIRVAKGAASLLYGPNIMGGAINLVTRKPARELEGNVRIGAATGSERKVAANLGSNQGLWYFQLGASYLDADSFALGRSFTDHKPKPTDTGDRRENAYRTDRKGSLKIGFTPNDSDEYALAYSKQEGEKGNPVYTGRGKGARYWQWPYWDKESLYFLSSTDLNDELTLKLRLYADKYKNSIDMFKGASYTTLDGPRSIYDDKTYGSAVELVSRHFDGHELHLALHYKDDRHVDKAAGSPDKKYRDVTRSIAVEDLIEIAGDWRLRLGVDHEEREARQVYYWPTGTTDATNALAELAHDLGPGLEAYASVARKSRLPTIKDRYSARMGSALPNPDLKPEEARHAELGLRGEPWDGSYAEAALFYSHIRDLIQSAIVPGSSCSGGKECNQAQNISKARHRGLELSLEQALADRWKMGAAYTYLDRDNLSDRDIPLTDSPRHKLFAHLSWFPGAQWELQTTLDAEQGREVSSSASASRYETLGGFAILGAKGVWKPRPDLALELGVSNLGDKDYEFNEGFPMPGRTLFANASFDF</sequence>
<dbReference type="InterPro" id="IPR000531">
    <property type="entry name" value="Beta-barrel_TonB"/>
</dbReference>
<dbReference type="SUPFAM" id="SSF56935">
    <property type="entry name" value="Porins"/>
    <property type="match status" value="1"/>
</dbReference>
<evidence type="ECO:0000256" key="5">
    <source>
        <dbReference type="ARBA" id="ARBA00022692"/>
    </source>
</evidence>
<evidence type="ECO:0000256" key="8">
    <source>
        <dbReference type="ARBA" id="ARBA00023136"/>
    </source>
</evidence>
<dbReference type="OrthoDB" id="9760494at2"/>
<dbReference type="AlphaFoldDB" id="A0A1H0PSC9"/>
<evidence type="ECO:0000256" key="4">
    <source>
        <dbReference type="ARBA" id="ARBA00022452"/>
    </source>
</evidence>
<gene>
    <name evidence="15" type="ORF">SAMN05216193_12178</name>
</gene>
<proteinExistence type="inferred from homology"/>
<dbReference type="InterPro" id="IPR036942">
    <property type="entry name" value="Beta-barrel_TonB_sf"/>
</dbReference>
<dbReference type="PROSITE" id="PS52016">
    <property type="entry name" value="TONB_DEPENDENT_REC_3"/>
    <property type="match status" value="1"/>
</dbReference>
<dbReference type="GO" id="GO:0044718">
    <property type="term" value="P:siderophore transmembrane transport"/>
    <property type="evidence" value="ECO:0007669"/>
    <property type="project" value="TreeGrafter"/>
</dbReference>
<evidence type="ECO:0000256" key="12">
    <source>
        <dbReference type="RuleBase" id="RU003357"/>
    </source>
</evidence>
<evidence type="ECO:0000313" key="15">
    <source>
        <dbReference type="EMBL" id="SDP07710.1"/>
    </source>
</evidence>
<protein>
    <submittedName>
        <fullName evidence="15">Iron complex outermembrane recepter protein</fullName>
    </submittedName>
</protein>
<keyword evidence="10 11" id="KW-0998">Cell outer membrane</keyword>
<dbReference type="STRING" id="198616.SAMN05216193_12178"/>
<name>A0A1H0PSC9_9PSED</name>
<evidence type="ECO:0000259" key="14">
    <source>
        <dbReference type="Pfam" id="PF07715"/>
    </source>
</evidence>
<evidence type="ECO:0000256" key="2">
    <source>
        <dbReference type="ARBA" id="ARBA00008143"/>
    </source>
</evidence>
<feature type="domain" description="TonB-dependent receptor plug" evidence="14">
    <location>
        <begin position="59"/>
        <end position="159"/>
    </location>
</feature>
<dbReference type="GO" id="GO:0009279">
    <property type="term" value="C:cell outer membrane"/>
    <property type="evidence" value="ECO:0007669"/>
    <property type="project" value="UniProtKB-SubCell"/>
</dbReference>
<feature type="domain" description="TonB-dependent receptor-like beta-barrel" evidence="13">
    <location>
        <begin position="236"/>
        <end position="644"/>
    </location>
</feature>
<keyword evidence="9" id="KW-0675">Receptor</keyword>
<evidence type="ECO:0000256" key="10">
    <source>
        <dbReference type="ARBA" id="ARBA00023237"/>
    </source>
</evidence>